<dbReference type="Proteomes" id="UP000325313">
    <property type="component" value="Unassembled WGS sequence"/>
</dbReference>
<evidence type="ECO:0000313" key="4">
    <source>
        <dbReference type="Proteomes" id="UP000325313"/>
    </source>
</evidence>
<protein>
    <submittedName>
        <fullName evidence="1">Uncharacterized protein</fullName>
    </submittedName>
</protein>
<name>A0A5B0NWJ4_PUCGR</name>
<keyword evidence="3" id="KW-1185">Reference proteome</keyword>
<organism evidence="1 3">
    <name type="scientific">Puccinia graminis f. sp. tritici</name>
    <dbReference type="NCBI Taxonomy" id="56615"/>
    <lineage>
        <taxon>Eukaryota</taxon>
        <taxon>Fungi</taxon>
        <taxon>Dikarya</taxon>
        <taxon>Basidiomycota</taxon>
        <taxon>Pucciniomycotina</taxon>
        <taxon>Pucciniomycetes</taxon>
        <taxon>Pucciniales</taxon>
        <taxon>Pucciniaceae</taxon>
        <taxon>Puccinia</taxon>
    </lineage>
</organism>
<dbReference type="AlphaFoldDB" id="A0A5B0NWJ4"/>
<evidence type="ECO:0000313" key="2">
    <source>
        <dbReference type="EMBL" id="KAA1105144.1"/>
    </source>
</evidence>
<accession>A0A5B0NWJ4</accession>
<evidence type="ECO:0000313" key="3">
    <source>
        <dbReference type="Proteomes" id="UP000324748"/>
    </source>
</evidence>
<dbReference type="EMBL" id="VDEP01000312">
    <property type="protein sequence ID" value="KAA1105144.1"/>
    <property type="molecule type" value="Genomic_DNA"/>
</dbReference>
<proteinExistence type="predicted"/>
<dbReference type="Proteomes" id="UP000324748">
    <property type="component" value="Unassembled WGS sequence"/>
</dbReference>
<dbReference type="EMBL" id="VSWC01000080">
    <property type="protein sequence ID" value="KAA1092450.1"/>
    <property type="molecule type" value="Genomic_DNA"/>
</dbReference>
<reference evidence="3 4" key="1">
    <citation type="submission" date="2019-05" db="EMBL/GenBank/DDBJ databases">
        <title>Emergence of the Ug99 lineage of the wheat stem rust pathogen through somatic hybridization.</title>
        <authorList>
            <person name="Li F."/>
            <person name="Upadhyaya N.M."/>
            <person name="Sperschneider J."/>
            <person name="Matny O."/>
            <person name="Nguyen-Phuc H."/>
            <person name="Mago R."/>
            <person name="Raley C."/>
            <person name="Miller M.E."/>
            <person name="Silverstein K.A.T."/>
            <person name="Henningsen E."/>
            <person name="Hirsch C.D."/>
            <person name="Visser B."/>
            <person name="Pretorius Z.A."/>
            <person name="Steffenson B.J."/>
            <person name="Schwessinger B."/>
            <person name="Dodds P.N."/>
            <person name="Figueroa M."/>
        </authorList>
    </citation>
    <scope>NUCLEOTIDE SEQUENCE [LARGE SCALE GENOMIC DNA]</scope>
    <source>
        <strain evidence="1">21-0</strain>
        <strain evidence="2 4">Ug99</strain>
    </source>
</reference>
<comment type="caution">
    <text evidence="1">The sequence shown here is derived from an EMBL/GenBank/DDBJ whole genome shotgun (WGS) entry which is preliminary data.</text>
</comment>
<gene>
    <name evidence="1" type="ORF">PGT21_003230</name>
    <name evidence="2" type="ORF">PGTUg99_017580</name>
</gene>
<evidence type="ECO:0000313" key="1">
    <source>
        <dbReference type="EMBL" id="KAA1092450.1"/>
    </source>
</evidence>
<sequence length="73" mass="7862">MGVRVQSAFPEGVCRGDLMVRVGGLRTIAGVDSTKTKGCTKLVTKTLPTEPRLTPGSDKLPERHMFPICLPPL</sequence>